<proteinExistence type="predicted"/>
<dbReference type="Gene3D" id="3.90.420.10">
    <property type="entry name" value="Oxidoreductase, molybdopterin-binding domain"/>
    <property type="match status" value="1"/>
</dbReference>
<reference evidence="2 3" key="1">
    <citation type="submission" date="2024-10" db="EMBL/GenBank/DDBJ databases">
        <title>The Natural Products Discovery Center: Release of the First 8490 Sequenced Strains for Exploring Actinobacteria Biosynthetic Diversity.</title>
        <authorList>
            <person name="Kalkreuter E."/>
            <person name="Kautsar S.A."/>
            <person name="Yang D."/>
            <person name="Bader C.D."/>
            <person name="Teijaro C.N."/>
            <person name="Fluegel L."/>
            <person name="Davis C.M."/>
            <person name="Simpson J.R."/>
            <person name="Lauterbach L."/>
            <person name="Steele A.D."/>
            <person name="Gui C."/>
            <person name="Meng S."/>
            <person name="Li G."/>
            <person name="Viehrig K."/>
            <person name="Ye F."/>
            <person name="Su P."/>
            <person name="Kiefer A.F."/>
            <person name="Nichols A."/>
            <person name="Cepeda A.J."/>
            <person name="Yan W."/>
            <person name="Fan B."/>
            <person name="Jiang Y."/>
            <person name="Adhikari A."/>
            <person name="Zheng C.-J."/>
            <person name="Schuster L."/>
            <person name="Cowan T.M."/>
            <person name="Smanski M.J."/>
            <person name="Chevrette M.G."/>
            <person name="De Carvalho L.P.S."/>
            <person name="Shen B."/>
        </authorList>
    </citation>
    <scope>NUCLEOTIDE SEQUENCE [LARGE SCALE GENOMIC DNA]</scope>
    <source>
        <strain evidence="2 3">NPDC049639</strain>
    </source>
</reference>
<dbReference type="Pfam" id="PF00174">
    <property type="entry name" value="Oxidored_molyb"/>
    <property type="match status" value="1"/>
</dbReference>
<comment type="caution">
    <text evidence="2">The sequence shown here is derived from an EMBL/GenBank/DDBJ whole genome shotgun (WGS) entry which is preliminary data.</text>
</comment>
<dbReference type="InterPro" id="IPR000572">
    <property type="entry name" value="OxRdtase_Mopterin-bd_dom"/>
</dbReference>
<name>A0ABW8ASU3_9ACTN</name>
<evidence type="ECO:0000313" key="2">
    <source>
        <dbReference type="EMBL" id="MFI7589452.1"/>
    </source>
</evidence>
<protein>
    <submittedName>
        <fullName evidence="2">Molybdopterin-dependent oxidoreductase</fullName>
    </submittedName>
</protein>
<evidence type="ECO:0000259" key="1">
    <source>
        <dbReference type="Pfam" id="PF00174"/>
    </source>
</evidence>
<dbReference type="InterPro" id="IPR036374">
    <property type="entry name" value="OxRdtase_Mopterin-bd_sf"/>
</dbReference>
<dbReference type="PANTHER" id="PTHR43032:SF4">
    <property type="entry name" value="OXIDOREDUCTASE MOLYBDOPTERIN-BINDING DOMAIN-CONTAINING PROTEIN"/>
    <property type="match status" value="1"/>
</dbReference>
<accession>A0ABW8ASU3</accession>
<dbReference type="RefSeq" id="WP_398284042.1">
    <property type="nucleotide sequence ID" value="NZ_JBITLV010000007.1"/>
</dbReference>
<dbReference type="SUPFAM" id="SSF56524">
    <property type="entry name" value="Oxidoreductase molybdopterin-binding domain"/>
    <property type="match status" value="1"/>
</dbReference>
<keyword evidence="3" id="KW-1185">Reference proteome</keyword>
<evidence type="ECO:0000313" key="3">
    <source>
        <dbReference type="Proteomes" id="UP001612915"/>
    </source>
</evidence>
<sequence length="196" mass="22548">MQEPAPQPRTLPPGQSLAAGFPVRHYGPVPRFRPDTWKLTVNGATADGQEHHLDVDAFAQLPRGSVTGDLHCVSKWSVLDNLWEGVLARTLVELIPPADEVTHVMAWAEYGYSTNLSMDDFVSPRTVLATHRNGEPLSPEHGWPLRLVVPHLYSWKGPKWLRMIEYLTLDRRGFWEERGYHRQGNPWREERYSYQE</sequence>
<dbReference type="EMBL" id="JBITLV010000007">
    <property type="protein sequence ID" value="MFI7589452.1"/>
    <property type="molecule type" value="Genomic_DNA"/>
</dbReference>
<organism evidence="2 3">
    <name type="scientific">Spongisporangium articulatum</name>
    <dbReference type="NCBI Taxonomy" id="3362603"/>
    <lineage>
        <taxon>Bacteria</taxon>
        <taxon>Bacillati</taxon>
        <taxon>Actinomycetota</taxon>
        <taxon>Actinomycetes</taxon>
        <taxon>Kineosporiales</taxon>
        <taxon>Kineosporiaceae</taxon>
        <taxon>Spongisporangium</taxon>
    </lineage>
</organism>
<gene>
    <name evidence="2" type="ORF">ACIB24_20500</name>
</gene>
<dbReference type="Proteomes" id="UP001612915">
    <property type="component" value="Unassembled WGS sequence"/>
</dbReference>
<dbReference type="PANTHER" id="PTHR43032">
    <property type="entry name" value="PROTEIN-METHIONINE-SULFOXIDE REDUCTASE"/>
    <property type="match status" value="1"/>
</dbReference>
<feature type="domain" description="Oxidoreductase molybdopterin-binding" evidence="1">
    <location>
        <begin position="27"/>
        <end position="175"/>
    </location>
</feature>